<proteinExistence type="predicted"/>
<name>A0AAD7L222_QUISA</name>
<evidence type="ECO:0000313" key="5">
    <source>
        <dbReference type="EMBL" id="KAJ7949793.1"/>
    </source>
</evidence>
<dbReference type="EMBL" id="JARAOO010000012">
    <property type="protein sequence ID" value="KAJ7949793.1"/>
    <property type="molecule type" value="Genomic_DNA"/>
</dbReference>
<gene>
    <name evidence="5" type="ORF">O6P43_030091</name>
</gene>
<evidence type="ECO:0000313" key="6">
    <source>
        <dbReference type="Proteomes" id="UP001163823"/>
    </source>
</evidence>
<keyword evidence="1" id="KW-0677">Repeat</keyword>
<dbReference type="Gene3D" id="1.20.5.4130">
    <property type="match status" value="1"/>
</dbReference>
<evidence type="ECO:0000259" key="4">
    <source>
        <dbReference type="Pfam" id="PF18052"/>
    </source>
</evidence>
<evidence type="ECO:0000256" key="1">
    <source>
        <dbReference type="ARBA" id="ARBA00022737"/>
    </source>
</evidence>
<keyword evidence="2" id="KW-0547">Nucleotide-binding</keyword>
<accession>A0AAD7L222</accession>
<dbReference type="KEGG" id="qsa:O6P43_030091"/>
<sequence length="128" mass="14469">MASAGVDLLIGKVVSLLKNEASLLTDVCYELGELQSELESMRSFLLDAELMTQQTEIQRIWVSQLRDTTLEIEYIISEFNYHMNKQNVFPGLEGSCVVLTTRLKGVASFGFRIPSHVYHIQLLTENEA</sequence>
<comment type="caution">
    <text evidence="5">The sequence shown here is derived from an EMBL/GenBank/DDBJ whole genome shotgun (WGS) entry which is preliminary data.</text>
</comment>
<dbReference type="GO" id="GO:0006952">
    <property type="term" value="P:defense response"/>
    <property type="evidence" value="ECO:0007669"/>
    <property type="project" value="UniProtKB-KW"/>
</dbReference>
<dbReference type="AlphaFoldDB" id="A0AAD7L222"/>
<dbReference type="InterPro" id="IPR038005">
    <property type="entry name" value="RX-like_CC"/>
</dbReference>
<keyword evidence="6" id="KW-1185">Reference proteome</keyword>
<dbReference type="CDD" id="cd14798">
    <property type="entry name" value="RX-CC_like"/>
    <property type="match status" value="1"/>
</dbReference>
<protein>
    <submittedName>
        <fullName evidence="5">Disease resistance protein</fullName>
    </submittedName>
</protein>
<dbReference type="GO" id="GO:0000166">
    <property type="term" value="F:nucleotide binding"/>
    <property type="evidence" value="ECO:0007669"/>
    <property type="project" value="UniProtKB-KW"/>
</dbReference>
<dbReference type="InterPro" id="IPR041118">
    <property type="entry name" value="Rx_N"/>
</dbReference>
<dbReference type="Pfam" id="PF18052">
    <property type="entry name" value="Rx_N"/>
    <property type="match status" value="1"/>
</dbReference>
<keyword evidence="3" id="KW-0611">Plant defense</keyword>
<evidence type="ECO:0000256" key="3">
    <source>
        <dbReference type="ARBA" id="ARBA00022821"/>
    </source>
</evidence>
<reference evidence="5" key="1">
    <citation type="journal article" date="2023" name="Science">
        <title>Elucidation of the pathway for biosynthesis of saponin adjuvants from the soapbark tree.</title>
        <authorList>
            <person name="Reed J."/>
            <person name="Orme A."/>
            <person name="El-Demerdash A."/>
            <person name="Owen C."/>
            <person name="Martin L.B.B."/>
            <person name="Misra R.C."/>
            <person name="Kikuchi S."/>
            <person name="Rejzek M."/>
            <person name="Martin A.C."/>
            <person name="Harkess A."/>
            <person name="Leebens-Mack J."/>
            <person name="Louveau T."/>
            <person name="Stephenson M.J."/>
            <person name="Osbourn A."/>
        </authorList>
    </citation>
    <scope>NUCLEOTIDE SEQUENCE</scope>
    <source>
        <strain evidence="5">S10</strain>
    </source>
</reference>
<organism evidence="5 6">
    <name type="scientific">Quillaja saponaria</name>
    <name type="common">Soap bark tree</name>
    <dbReference type="NCBI Taxonomy" id="32244"/>
    <lineage>
        <taxon>Eukaryota</taxon>
        <taxon>Viridiplantae</taxon>
        <taxon>Streptophyta</taxon>
        <taxon>Embryophyta</taxon>
        <taxon>Tracheophyta</taxon>
        <taxon>Spermatophyta</taxon>
        <taxon>Magnoliopsida</taxon>
        <taxon>eudicotyledons</taxon>
        <taxon>Gunneridae</taxon>
        <taxon>Pentapetalae</taxon>
        <taxon>rosids</taxon>
        <taxon>fabids</taxon>
        <taxon>Fabales</taxon>
        <taxon>Quillajaceae</taxon>
        <taxon>Quillaja</taxon>
    </lineage>
</organism>
<evidence type="ECO:0000256" key="2">
    <source>
        <dbReference type="ARBA" id="ARBA00022741"/>
    </source>
</evidence>
<dbReference type="Proteomes" id="UP001163823">
    <property type="component" value="Chromosome 12"/>
</dbReference>
<feature type="domain" description="Disease resistance N-terminal" evidence="4">
    <location>
        <begin position="6"/>
        <end position="89"/>
    </location>
</feature>